<dbReference type="eggNOG" id="COG0318">
    <property type="taxonomic scope" value="Bacteria"/>
</dbReference>
<keyword evidence="18" id="KW-1185">Reference proteome</keyword>
<dbReference type="PANTHER" id="PTHR43767">
    <property type="entry name" value="LONG-CHAIN-FATTY-ACID--COA LIGASE"/>
    <property type="match status" value="1"/>
</dbReference>
<keyword evidence="10" id="KW-0443">Lipid metabolism</keyword>
<feature type="domain" description="AMP-dependent synthetase/ligase" evidence="15">
    <location>
        <begin position="31"/>
        <end position="418"/>
    </location>
</feature>
<keyword evidence="5 17" id="KW-0436">Ligase</keyword>
<comment type="cofactor">
    <cofactor evidence="1">
        <name>Mg(2+)</name>
        <dbReference type="ChEBI" id="CHEBI:18420"/>
    </cofactor>
</comment>
<keyword evidence="7" id="KW-0276">Fatty acid metabolism</keyword>
<comment type="similarity">
    <text evidence="4">Belongs to the ATP-dependent AMP-binding enzyme family.</text>
</comment>
<evidence type="ECO:0000256" key="12">
    <source>
        <dbReference type="ARBA" id="ARBA00026121"/>
    </source>
</evidence>
<dbReference type="CDD" id="cd05936">
    <property type="entry name" value="FC-FACS_FadD_like"/>
    <property type="match status" value="1"/>
</dbReference>
<evidence type="ECO:0000256" key="6">
    <source>
        <dbReference type="ARBA" id="ARBA00022741"/>
    </source>
</evidence>
<keyword evidence="9" id="KW-0460">Magnesium</keyword>
<dbReference type="Gene3D" id="3.40.50.12780">
    <property type="entry name" value="N-terminal domain of ligase-like"/>
    <property type="match status" value="1"/>
</dbReference>
<dbReference type="InterPro" id="IPR000873">
    <property type="entry name" value="AMP-dep_synth/lig_dom"/>
</dbReference>
<evidence type="ECO:0000256" key="11">
    <source>
        <dbReference type="ARBA" id="ARBA00023136"/>
    </source>
</evidence>
<keyword evidence="8" id="KW-0067">ATP-binding</keyword>
<evidence type="ECO:0000256" key="1">
    <source>
        <dbReference type="ARBA" id="ARBA00001946"/>
    </source>
</evidence>
<dbReference type="OrthoDB" id="9778383at2"/>
<organism evidence="17 18">
    <name type="scientific">Microscilla marina ATCC 23134</name>
    <dbReference type="NCBI Taxonomy" id="313606"/>
    <lineage>
        <taxon>Bacteria</taxon>
        <taxon>Pseudomonadati</taxon>
        <taxon>Bacteroidota</taxon>
        <taxon>Cytophagia</taxon>
        <taxon>Cytophagales</taxon>
        <taxon>Microscillaceae</taxon>
        <taxon>Microscilla</taxon>
    </lineage>
</organism>
<accession>A1ZLF0</accession>
<dbReference type="RefSeq" id="WP_002697434.1">
    <property type="nucleotide sequence ID" value="NZ_AAWS01000014.1"/>
</dbReference>
<dbReference type="EC" id="6.2.1.3" evidence="12"/>
<evidence type="ECO:0000256" key="13">
    <source>
        <dbReference type="ARBA" id="ARBA00039545"/>
    </source>
</evidence>
<sequence length="556" mass="61136">MADFPWHQKYPKGIVTEIDPDKYSSVVAIIEESFQKFANKPAYSNMGVDLSYAQIDQASRNFAAYLQSLGLKKGDRIGLQMPNLLQYPVALFGALRAGLVVVNVNPLYTVREMVHQYNDAGVETVVILANFADKLQTALSETKIKNVIVTEVGDMLGTFKGLITNFVVKHFKKMVPAFRIPGMIRFKDTLRKGQSMSFAKPELVNTDTAFLQYTGGTTGVSKGATLSHRNIVANLTQNKAWFIGLEEGKEVMITALPLYHVFALTVNCLLMAHVGAKSVLITNPRDMPGFVKTLIQNPPTLFTGLNTLFNGLLNTDGFTQVDWSHTKFVVAGGMAVQKPVAERWEKATGVQVAEGYGLSETSPVLSCNPLDGNARIGCIGLPLPSTELKILDDDGHEVAQGEPGEICARGPQIMSGYHGRPDETAKTFFPDNWFRTGDIGLMEPDGFFRIVDRKKDMILVSGFNVYPNEVEDVVAGHDGVLEVAAIGIPDAKATERVKVYIVKKDANLTQADVIGYCKNNLAGYKVPKEVEFREDLPKSNVGKILRKKLKDELKQV</sequence>
<reference evidence="17 18" key="1">
    <citation type="submission" date="2007-01" db="EMBL/GenBank/DDBJ databases">
        <authorList>
            <person name="Haygood M."/>
            <person name="Podell S."/>
            <person name="Anderson C."/>
            <person name="Hopkinson B."/>
            <person name="Roe K."/>
            <person name="Barbeau K."/>
            <person name="Gaasterland T."/>
            <person name="Ferriera S."/>
            <person name="Johnson J."/>
            <person name="Kravitz S."/>
            <person name="Beeson K."/>
            <person name="Sutton G."/>
            <person name="Rogers Y.-H."/>
            <person name="Friedman R."/>
            <person name="Frazier M."/>
            <person name="Venter J.C."/>
        </authorList>
    </citation>
    <scope>NUCLEOTIDE SEQUENCE [LARGE SCALE GENOMIC DNA]</scope>
    <source>
        <strain evidence="17 18">ATCC 23134</strain>
    </source>
</reference>
<dbReference type="InterPro" id="IPR045851">
    <property type="entry name" value="AMP-bd_C_sf"/>
</dbReference>
<name>A1ZLF0_MICM2</name>
<evidence type="ECO:0000256" key="4">
    <source>
        <dbReference type="ARBA" id="ARBA00006432"/>
    </source>
</evidence>
<dbReference type="EMBL" id="AAWS01000014">
    <property type="protein sequence ID" value="EAY28704.1"/>
    <property type="molecule type" value="Genomic_DNA"/>
</dbReference>
<evidence type="ECO:0000313" key="17">
    <source>
        <dbReference type="EMBL" id="EAY28704.1"/>
    </source>
</evidence>
<dbReference type="Proteomes" id="UP000004095">
    <property type="component" value="Unassembled WGS sequence"/>
</dbReference>
<dbReference type="SUPFAM" id="SSF56801">
    <property type="entry name" value="Acetyl-CoA synthetase-like"/>
    <property type="match status" value="1"/>
</dbReference>
<keyword evidence="11" id="KW-0472">Membrane</keyword>
<dbReference type="GO" id="GO:0004467">
    <property type="term" value="F:long-chain fatty acid-CoA ligase activity"/>
    <property type="evidence" value="ECO:0007669"/>
    <property type="project" value="UniProtKB-EC"/>
</dbReference>
<evidence type="ECO:0000256" key="2">
    <source>
        <dbReference type="ARBA" id="ARBA00004170"/>
    </source>
</evidence>
<gene>
    <name evidence="17" type="ORF">M23134_07802</name>
</gene>
<comment type="subcellular location">
    <subcellularLocation>
        <location evidence="2">Membrane</location>
        <topology evidence="2">Peripheral membrane protein</topology>
    </subcellularLocation>
</comment>
<evidence type="ECO:0000256" key="14">
    <source>
        <dbReference type="ARBA" id="ARBA00042773"/>
    </source>
</evidence>
<evidence type="ECO:0000313" key="18">
    <source>
        <dbReference type="Proteomes" id="UP000004095"/>
    </source>
</evidence>
<proteinExistence type="inferred from homology"/>
<dbReference type="PANTHER" id="PTHR43767:SF8">
    <property type="entry name" value="LONG-CHAIN-FATTY-ACID--COA LIGASE"/>
    <property type="match status" value="1"/>
</dbReference>
<dbReference type="AlphaFoldDB" id="A1ZLF0"/>
<keyword evidence="6" id="KW-0547">Nucleotide-binding</keyword>
<dbReference type="Pfam" id="PF00501">
    <property type="entry name" value="AMP-binding"/>
    <property type="match status" value="1"/>
</dbReference>
<evidence type="ECO:0000256" key="5">
    <source>
        <dbReference type="ARBA" id="ARBA00022598"/>
    </source>
</evidence>
<dbReference type="InterPro" id="IPR020845">
    <property type="entry name" value="AMP-binding_CS"/>
</dbReference>
<feature type="domain" description="AMP-binding enzyme C-terminal" evidence="16">
    <location>
        <begin position="469"/>
        <end position="543"/>
    </location>
</feature>
<dbReference type="InterPro" id="IPR025110">
    <property type="entry name" value="AMP-bd_C"/>
</dbReference>
<dbReference type="Gene3D" id="3.30.300.30">
    <property type="match status" value="1"/>
</dbReference>
<protein>
    <recommendedName>
        <fullName evidence="13">Long-chain-fatty-acid--CoA ligase</fullName>
        <ecNumber evidence="12">6.2.1.3</ecNumber>
    </recommendedName>
    <alternativeName>
        <fullName evidence="14">Long-chain acyl-CoA synthetase</fullName>
    </alternativeName>
</protein>
<dbReference type="PROSITE" id="PS00455">
    <property type="entry name" value="AMP_BINDING"/>
    <property type="match status" value="1"/>
</dbReference>
<comment type="caution">
    <text evidence="17">The sequence shown here is derived from an EMBL/GenBank/DDBJ whole genome shotgun (WGS) entry which is preliminary data.</text>
</comment>
<dbReference type="GO" id="GO:0016020">
    <property type="term" value="C:membrane"/>
    <property type="evidence" value="ECO:0007669"/>
    <property type="project" value="UniProtKB-SubCell"/>
</dbReference>
<evidence type="ECO:0000256" key="3">
    <source>
        <dbReference type="ARBA" id="ARBA00005005"/>
    </source>
</evidence>
<evidence type="ECO:0000256" key="7">
    <source>
        <dbReference type="ARBA" id="ARBA00022832"/>
    </source>
</evidence>
<evidence type="ECO:0000259" key="15">
    <source>
        <dbReference type="Pfam" id="PF00501"/>
    </source>
</evidence>
<evidence type="ECO:0000256" key="8">
    <source>
        <dbReference type="ARBA" id="ARBA00022840"/>
    </source>
</evidence>
<comment type="pathway">
    <text evidence="3">Lipid metabolism; fatty acid beta-oxidation.</text>
</comment>
<evidence type="ECO:0000256" key="10">
    <source>
        <dbReference type="ARBA" id="ARBA00023098"/>
    </source>
</evidence>
<dbReference type="FunFam" id="3.40.50.12780:FF:000003">
    <property type="entry name" value="Long-chain-fatty-acid--CoA ligase FadD"/>
    <property type="match status" value="1"/>
</dbReference>
<dbReference type="InterPro" id="IPR042099">
    <property type="entry name" value="ANL_N_sf"/>
</dbReference>
<evidence type="ECO:0000256" key="9">
    <source>
        <dbReference type="ARBA" id="ARBA00022842"/>
    </source>
</evidence>
<dbReference type="Pfam" id="PF13193">
    <property type="entry name" value="AMP-binding_C"/>
    <property type="match status" value="1"/>
</dbReference>
<evidence type="ECO:0000259" key="16">
    <source>
        <dbReference type="Pfam" id="PF13193"/>
    </source>
</evidence>
<dbReference type="GO" id="GO:0005524">
    <property type="term" value="F:ATP binding"/>
    <property type="evidence" value="ECO:0007669"/>
    <property type="project" value="UniProtKB-KW"/>
</dbReference>
<dbReference type="InterPro" id="IPR050237">
    <property type="entry name" value="ATP-dep_AMP-bd_enzyme"/>
</dbReference>
<dbReference type="FunFam" id="3.30.300.30:FF:000006">
    <property type="entry name" value="Long-chain-fatty-acid--CoA ligase FadD"/>
    <property type="match status" value="1"/>
</dbReference>